<reference evidence="1" key="1">
    <citation type="submission" date="2014-09" db="EMBL/GenBank/DDBJ databases">
        <authorList>
            <person name="Magalhaes I.L.F."/>
            <person name="Oliveira U."/>
            <person name="Santos F.R."/>
            <person name="Vidigal T.H.D.A."/>
            <person name="Brescovit A.D."/>
            <person name="Santos A.J."/>
        </authorList>
    </citation>
    <scope>NUCLEOTIDE SEQUENCE</scope>
    <source>
        <tissue evidence="1">Shoot tissue taken approximately 20 cm above the soil surface</tissue>
    </source>
</reference>
<proteinExistence type="predicted"/>
<accession>A0A0A9BPN8</accession>
<reference evidence="1" key="2">
    <citation type="journal article" date="2015" name="Data Brief">
        <title>Shoot transcriptome of the giant reed, Arundo donax.</title>
        <authorList>
            <person name="Barrero R.A."/>
            <person name="Guerrero F.D."/>
            <person name="Moolhuijzen P."/>
            <person name="Goolsby J.A."/>
            <person name="Tidwell J."/>
            <person name="Bellgard S.E."/>
            <person name="Bellgard M.I."/>
        </authorList>
    </citation>
    <scope>NUCLEOTIDE SEQUENCE</scope>
    <source>
        <tissue evidence="1">Shoot tissue taken approximately 20 cm above the soil surface</tissue>
    </source>
</reference>
<sequence length="34" mass="4134">MHNKLGCIHQRFQELLYERRIIQTLPNCIAVFFT</sequence>
<name>A0A0A9BPN8_ARUDO</name>
<dbReference type="AlphaFoldDB" id="A0A0A9BPN8"/>
<protein>
    <submittedName>
        <fullName evidence="1">Uncharacterized protein</fullName>
    </submittedName>
</protein>
<dbReference type="EMBL" id="GBRH01231946">
    <property type="protein sequence ID" value="JAD65949.1"/>
    <property type="molecule type" value="Transcribed_RNA"/>
</dbReference>
<evidence type="ECO:0000313" key="1">
    <source>
        <dbReference type="EMBL" id="JAD65949.1"/>
    </source>
</evidence>
<organism evidence="1">
    <name type="scientific">Arundo donax</name>
    <name type="common">Giant reed</name>
    <name type="synonym">Donax arundinaceus</name>
    <dbReference type="NCBI Taxonomy" id="35708"/>
    <lineage>
        <taxon>Eukaryota</taxon>
        <taxon>Viridiplantae</taxon>
        <taxon>Streptophyta</taxon>
        <taxon>Embryophyta</taxon>
        <taxon>Tracheophyta</taxon>
        <taxon>Spermatophyta</taxon>
        <taxon>Magnoliopsida</taxon>
        <taxon>Liliopsida</taxon>
        <taxon>Poales</taxon>
        <taxon>Poaceae</taxon>
        <taxon>PACMAD clade</taxon>
        <taxon>Arundinoideae</taxon>
        <taxon>Arundineae</taxon>
        <taxon>Arundo</taxon>
    </lineage>
</organism>